<comment type="caution">
    <text evidence="1">The sequence shown here is derived from an EMBL/GenBank/DDBJ whole genome shotgun (WGS) entry which is preliminary data.</text>
</comment>
<keyword evidence="2" id="KW-1185">Reference proteome</keyword>
<gene>
    <name evidence="1" type="ORF">ACFFJ8_18150</name>
</gene>
<dbReference type="InterPro" id="IPR036318">
    <property type="entry name" value="FAD-bd_PCMH-like_sf"/>
</dbReference>
<evidence type="ECO:0000313" key="1">
    <source>
        <dbReference type="EMBL" id="MFC0393292.1"/>
    </source>
</evidence>
<dbReference type="Proteomes" id="UP001589818">
    <property type="component" value="Unassembled WGS sequence"/>
</dbReference>
<evidence type="ECO:0000313" key="2">
    <source>
        <dbReference type="Proteomes" id="UP001589818"/>
    </source>
</evidence>
<proteinExistence type="predicted"/>
<accession>A0ABV6JCN2</accession>
<name>A0ABV6JCN2_9BACL</name>
<dbReference type="EMBL" id="JBHLVF010000032">
    <property type="protein sequence ID" value="MFC0393292.1"/>
    <property type="molecule type" value="Genomic_DNA"/>
</dbReference>
<organism evidence="1 2">
    <name type="scientific">Paenibacillus mendelii</name>
    <dbReference type="NCBI Taxonomy" id="206163"/>
    <lineage>
        <taxon>Bacteria</taxon>
        <taxon>Bacillati</taxon>
        <taxon>Bacillota</taxon>
        <taxon>Bacilli</taxon>
        <taxon>Bacillales</taxon>
        <taxon>Paenibacillaceae</taxon>
        <taxon>Paenibacillus</taxon>
    </lineage>
</organism>
<protein>
    <submittedName>
        <fullName evidence="1">FAD-binding oxidoreductase</fullName>
    </submittedName>
</protein>
<sequence>MRTYDANPIFQSMPDAMLLPGTTQEEADILRGSGTNLAGGTILVRGGIVLNMNKLI</sequence>
<dbReference type="SUPFAM" id="SSF56176">
    <property type="entry name" value="FAD-binding/transporter-associated domain-like"/>
    <property type="match status" value="1"/>
</dbReference>
<reference evidence="1 2" key="1">
    <citation type="submission" date="2024-09" db="EMBL/GenBank/DDBJ databases">
        <authorList>
            <person name="Sun Q."/>
            <person name="Mori K."/>
        </authorList>
    </citation>
    <scope>NUCLEOTIDE SEQUENCE [LARGE SCALE GENOMIC DNA]</scope>
    <source>
        <strain evidence="1 2">CCM 4839</strain>
    </source>
</reference>
<dbReference type="RefSeq" id="WP_204822083.1">
    <property type="nucleotide sequence ID" value="NZ_JANHOF010000029.1"/>
</dbReference>